<dbReference type="PROSITE" id="PS51344">
    <property type="entry name" value="HTH_TFE_IIE"/>
    <property type="match status" value="1"/>
</dbReference>
<keyword evidence="7" id="KW-1185">Reference proteome</keyword>
<evidence type="ECO:0000256" key="4">
    <source>
        <dbReference type="SAM" id="MobiDB-lite"/>
    </source>
</evidence>
<organism evidence="6 7">
    <name type="scientific">Polyrhizophydium stewartii</name>
    <dbReference type="NCBI Taxonomy" id="2732419"/>
    <lineage>
        <taxon>Eukaryota</taxon>
        <taxon>Fungi</taxon>
        <taxon>Fungi incertae sedis</taxon>
        <taxon>Chytridiomycota</taxon>
        <taxon>Chytridiomycota incertae sedis</taxon>
        <taxon>Chytridiomycetes</taxon>
        <taxon>Rhizophydiales</taxon>
        <taxon>Rhizophydiales incertae sedis</taxon>
        <taxon>Polyrhizophydium</taxon>
    </lineage>
</organism>
<gene>
    <name evidence="6" type="ORF">HK105_205589</name>
</gene>
<dbReference type="SUPFAM" id="SSF57783">
    <property type="entry name" value="Zinc beta-ribbon"/>
    <property type="match status" value="1"/>
</dbReference>
<dbReference type="InterPro" id="IPR039997">
    <property type="entry name" value="TFE"/>
</dbReference>
<dbReference type="Proteomes" id="UP001527925">
    <property type="component" value="Unassembled WGS sequence"/>
</dbReference>
<evidence type="ECO:0000256" key="2">
    <source>
        <dbReference type="ARBA" id="ARBA00023015"/>
    </source>
</evidence>
<dbReference type="InterPro" id="IPR024550">
    <property type="entry name" value="TFIIEa/SarR/Rpc3_HTH_dom"/>
</dbReference>
<comment type="similarity">
    <text evidence="1">Belongs to the TFIIE alpha subunit family.</text>
</comment>
<dbReference type="PANTHER" id="PTHR13097">
    <property type="entry name" value="TRANSCRIPTION INITIATION FACTOR IIE, ALPHA SUBUNIT"/>
    <property type="match status" value="1"/>
</dbReference>
<accession>A0ABR4N5M4</accession>
<proteinExistence type="inferred from homology"/>
<protein>
    <recommendedName>
        <fullName evidence="5">HTH TFE/IIEalpha-type domain-containing protein</fullName>
    </recommendedName>
</protein>
<evidence type="ECO:0000259" key="5">
    <source>
        <dbReference type="PROSITE" id="PS51344"/>
    </source>
</evidence>
<reference evidence="6 7" key="1">
    <citation type="submission" date="2023-09" db="EMBL/GenBank/DDBJ databases">
        <title>Pangenome analysis of Batrachochytrium dendrobatidis and related Chytrids.</title>
        <authorList>
            <person name="Yacoub M.N."/>
            <person name="Stajich J.E."/>
            <person name="James T.Y."/>
        </authorList>
    </citation>
    <scope>NUCLEOTIDE SEQUENCE [LARGE SCALE GENOMIC DNA]</scope>
    <source>
        <strain evidence="6 7">JEL0888</strain>
    </source>
</reference>
<evidence type="ECO:0000256" key="3">
    <source>
        <dbReference type="ARBA" id="ARBA00023163"/>
    </source>
</evidence>
<evidence type="ECO:0000313" key="7">
    <source>
        <dbReference type="Proteomes" id="UP001527925"/>
    </source>
</evidence>
<evidence type="ECO:0000313" key="6">
    <source>
        <dbReference type="EMBL" id="KAL2914847.1"/>
    </source>
</evidence>
<comment type="caution">
    <text evidence="6">The sequence shown here is derived from an EMBL/GenBank/DDBJ whole genome shotgun (WGS) entry which is preliminary data.</text>
</comment>
<keyword evidence="3" id="KW-0804">Transcription</keyword>
<dbReference type="InterPro" id="IPR017919">
    <property type="entry name" value="TFIIE/TFIIEa_HTH"/>
</dbReference>
<feature type="domain" description="HTH TFE/IIEalpha-type" evidence="5">
    <location>
        <begin position="4"/>
        <end position="116"/>
    </location>
</feature>
<dbReference type="InterPro" id="IPR002853">
    <property type="entry name" value="TFIIE_asu"/>
</dbReference>
<keyword evidence="2" id="KW-0805">Transcription regulation</keyword>
<feature type="region of interest" description="Disordered" evidence="4">
    <location>
        <begin position="306"/>
        <end position="339"/>
    </location>
</feature>
<name>A0ABR4N5M4_9FUNG</name>
<dbReference type="EMBL" id="JADGIZ020000029">
    <property type="protein sequence ID" value="KAL2914847.1"/>
    <property type="molecule type" value="Genomic_DNA"/>
</dbReference>
<dbReference type="Pfam" id="PF02002">
    <property type="entry name" value="TFIIE_alpha"/>
    <property type="match status" value="1"/>
</dbReference>
<evidence type="ECO:0000256" key="1">
    <source>
        <dbReference type="ARBA" id="ARBA00008947"/>
    </source>
</evidence>
<dbReference type="PANTHER" id="PTHR13097:SF7">
    <property type="entry name" value="GENERAL TRANSCRIPTION FACTOR IIE SUBUNIT 1"/>
    <property type="match status" value="1"/>
</dbReference>
<sequence>MDICKRLVALVARAFCTDQQAIILDILSFRPLMREEELATALGTTPKELAKACGKLKMMGMLKVETRMEEVGRSRAEIAAAQAEGKTSLPKATKERMKRMRTYYYIDYRQFVNIVKYKMYQIGKSIEKRVNEQMTHLPYVCQVCQKEFSALDMLTLDRTDDSIPKCDICQNEVKLDDESKQKNTSEAYTRFMNESQPIVELLKETDKISIPDSKPVLPDVNAIVSQPAMQQGPIIKEIAGLTGPQVLIEIVDDNAKSSDVDDLVKQEADGDDASARDLAEYYARLAEEHGMGEMAGVGSASGAFYGSAHGAAQNSSDDDDDEEFKAVPIAPVAADVNPR</sequence>
<dbReference type="SMART" id="SM00531">
    <property type="entry name" value="TFIIE"/>
    <property type="match status" value="1"/>
</dbReference>
<dbReference type="Gene3D" id="3.30.40.10">
    <property type="entry name" value="Zinc/RING finger domain, C3HC4 (zinc finger)"/>
    <property type="match status" value="1"/>
</dbReference>
<dbReference type="InterPro" id="IPR013083">
    <property type="entry name" value="Znf_RING/FYVE/PHD"/>
</dbReference>